<gene>
    <name evidence="10" type="primary">NFYA7_0</name>
    <name evidence="11" type="synonym">NFYA7_2</name>
    <name evidence="10" type="ORF">g.118841</name>
    <name evidence="11" type="ORF">g.118842</name>
</gene>
<comment type="function">
    <text evidence="8">Component of the sequence-specific heterotrimeric transcription factor (NF-Y) which specifically recognizes a 5'-CCAAT-3' box motif found in the promoters of its target genes.</text>
</comment>
<dbReference type="InterPro" id="IPR018362">
    <property type="entry name" value="CCAAT-binding_factor_CS"/>
</dbReference>
<keyword evidence="6 8" id="KW-0539">Nucleus</keyword>
<dbReference type="PANTHER" id="PTHR12632">
    <property type="entry name" value="TRANSCRIPTION FACTOR NF-Y ALPHA-RELATED"/>
    <property type="match status" value="1"/>
</dbReference>
<evidence type="ECO:0000256" key="4">
    <source>
        <dbReference type="ARBA" id="ARBA00023159"/>
    </source>
</evidence>
<feature type="region of interest" description="Disordered" evidence="9">
    <location>
        <begin position="1"/>
        <end position="35"/>
    </location>
</feature>
<dbReference type="PRINTS" id="PR00616">
    <property type="entry name" value="CCAATSUBUNTB"/>
</dbReference>
<evidence type="ECO:0000256" key="8">
    <source>
        <dbReference type="RuleBase" id="RU367155"/>
    </source>
</evidence>
<evidence type="ECO:0000256" key="3">
    <source>
        <dbReference type="ARBA" id="ARBA00023125"/>
    </source>
</evidence>
<evidence type="ECO:0000256" key="6">
    <source>
        <dbReference type="ARBA" id="ARBA00023242"/>
    </source>
</evidence>
<proteinExistence type="inferred from homology"/>
<evidence type="ECO:0000256" key="9">
    <source>
        <dbReference type="SAM" id="MobiDB-lite"/>
    </source>
</evidence>
<evidence type="ECO:0000256" key="1">
    <source>
        <dbReference type="ARBA" id="ARBA00004123"/>
    </source>
</evidence>
<feature type="compositionally biased region" description="Polar residues" evidence="9">
    <location>
        <begin position="169"/>
        <end position="190"/>
    </location>
</feature>
<evidence type="ECO:0000256" key="2">
    <source>
        <dbReference type="ARBA" id="ARBA00023015"/>
    </source>
</evidence>
<dbReference type="PROSITE" id="PS00686">
    <property type="entry name" value="NFYA_HAP2_1"/>
    <property type="match status" value="1"/>
</dbReference>
<dbReference type="EMBL" id="GDJX01011451">
    <property type="protein sequence ID" value="JAT56485.1"/>
    <property type="molecule type" value="Transcribed_RNA"/>
</dbReference>
<dbReference type="GO" id="GO:0003677">
    <property type="term" value="F:DNA binding"/>
    <property type="evidence" value="ECO:0007669"/>
    <property type="project" value="UniProtKB-KW"/>
</dbReference>
<feature type="compositionally biased region" description="Basic and acidic residues" evidence="9">
    <location>
        <begin position="159"/>
        <end position="168"/>
    </location>
</feature>
<keyword evidence="2 8" id="KW-0805">Transcription regulation</keyword>
<feature type="compositionally biased region" description="Polar residues" evidence="9">
    <location>
        <begin position="20"/>
        <end position="31"/>
    </location>
</feature>
<comment type="similarity">
    <text evidence="8">Belongs to the NFYA/HAP2 subunit family.</text>
</comment>
<dbReference type="Gene3D" id="6.10.250.2430">
    <property type="match status" value="1"/>
</dbReference>
<dbReference type="InterPro" id="IPR001289">
    <property type="entry name" value="NFYA"/>
</dbReference>
<keyword evidence="4" id="KW-0010">Activator</keyword>
<dbReference type="AlphaFoldDB" id="A0A1D1XNK2"/>
<accession>A0A1D1XNK2</accession>
<evidence type="ECO:0000256" key="5">
    <source>
        <dbReference type="ARBA" id="ARBA00023163"/>
    </source>
</evidence>
<keyword evidence="5 8" id="KW-0804">Transcription</keyword>
<name>A0A1D1XNK2_9ARAE</name>
<dbReference type="SMART" id="SM00521">
    <property type="entry name" value="CBF"/>
    <property type="match status" value="1"/>
</dbReference>
<dbReference type="EMBL" id="GDJX01023967">
    <property type="protein sequence ID" value="JAT43969.1"/>
    <property type="molecule type" value="Transcribed_RNA"/>
</dbReference>
<dbReference type="GO" id="GO:0003700">
    <property type="term" value="F:DNA-binding transcription factor activity"/>
    <property type="evidence" value="ECO:0007669"/>
    <property type="project" value="UniProtKB-UniRule"/>
</dbReference>
<feature type="compositionally biased region" description="Polar residues" evidence="9">
    <location>
        <begin position="1"/>
        <end position="12"/>
    </location>
</feature>
<dbReference type="PROSITE" id="PS51152">
    <property type="entry name" value="NFYA_HAP2_2"/>
    <property type="match status" value="1"/>
</dbReference>
<comment type="subunit">
    <text evidence="7">Heterotrimeric transcription factor composed of three components, NF-YA, NF-YB and NF-YC. NF-YB and NF-YC must interact and dimerize for NF-YA association and DNA binding.</text>
</comment>
<protein>
    <recommendedName>
        <fullName evidence="8">Nuclear transcription factor Y subunit</fullName>
    </recommendedName>
</protein>
<evidence type="ECO:0000256" key="7">
    <source>
        <dbReference type="ARBA" id="ARBA00025911"/>
    </source>
</evidence>
<comment type="subcellular location">
    <subcellularLocation>
        <location evidence="1 8">Nucleus</location>
    </subcellularLocation>
</comment>
<evidence type="ECO:0000313" key="11">
    <source>
        <dbReference type="EMBL" id="JAT56485.1"/>
    </source>
</evidence>
<sequence length="214" mass="23398">MMTSSVQNSQDENGVHEQQKQAQPDIQNLPTSAILPSGIAPPPAEYMMSQGFEAGQTVAAYPYPDPYYGTVIAAYGGQAVMLPHLIGVPPSGVQLPTDAVEGPVYVNAKQYHGILRRRQSRAKAESENKLVKSRKPYLHESRHLHAMKRARGSGGRFTSKGEEIKQYDDPQTQPGNLADSNVSSSRNQDMLTPYGGKSHPFRVLGSDDSENQHP</sequence>
<organism evidence="10">
    <name type="scientific">Anthurium amnicola</name>
    <dbReference type="NCBI Taxonomy" id="1678845"/>
    <lineage>
        <taxon>Eukaryota</taxon>
        <taxon>Viridiplantae</taxon>
        <taxon>Streptophyta</taxon>
        <taxon>Embryophyta</taxon>
        <taxon>Tracheophyta</taxon>
        <taxon>Spermatophyta</taxon>
        <taxon>Magnoliopsida</taxon>
        <taxon>Liliopsida</taxon>
        <taxon>Araceae</taxon>
        <taxon>Pothoideae</taxon>
        <taxon>Potheae</taxon>
        <taxon>Anthurium</taxon>
    </lineage>
</organism>
<dbReference type="GO" id="GO:0016602">
    <property type="term" value="C:CCAAT-binding factor complex"/>
    <property type="evidence" value="ECO:0007669"/>
    <property type="project" value="InterPro"/>
</dbReference>
<evidence type="ECO:0000313" key="10">
    <source>
        <dbReference type="EMBL" id="JAT43969.1"/>
    </source>
</evidence>
<keyword evidence="3 8" id="KW-0238">DNA-binding</keyword>
<reference evidence="10" key="1">
    <citation type="submission" date="2015-07" db="EMBL/GenBank/DDBJ databases">
        <title>Transcriptome Assembly of Anthurium amnicola.</title>
        <authorList>
            <person name="Suzuki J."/>
        </authorList>
    </citation>
    <scope>NUCLEOTIDE SEQUENCE</scope>
</reference>
<feature type="region of interest" description="Disordered" evidence="9">
    <location>
        <begin position="148"/>
        <end position="214"/>
    </location>
</feature>
<dbReference type="Pfam" id="PF02045">
    <property type="entry name" value="CBFB_NFYA"/>
    <property type="match status" value="1"/>
</dbReference>